<name>K9MFH9_LEUGO</name>
<dbReference type="FunFam" id="2.60.40.420:FF:000045">
    <property type="entry name" value="Laccase 2"/>
    <property type="match status" value="1"/>
</dbReference>
<dbReference type="InterPro" id="IPR008972">
    <property type="entry name" value="Cupredoxin"/>
</dbReference>
<dbReference type="PROSITE" id="PS00080">
    <property type="entry name" value="MULTICOPPER_OXIDASE2"/>
    <property type="match status" value="1"/>
</dbReference>
<evidence type="ECO:0000256" key="4">
    <source>
        <dbReference type="ARBA" id="ARBA00023008"/>
    </source>
</evidence>
<keyword evidence="7" id="KW-0732">Signal</keyword>
<feature type="signal peptide" evidence="7">
    <location>
        <begin position="1"/>
        <end position="23"/>
    </location>
</feature>
<feature type="chain" id="PRO_5003932917" evidence="7">
    <location>
        <begin position="24"/>
        <end position="519"/>
    </location>
</feature>
<feature type="domain" description="Plastocyanin-like" evidence="10">
    <location>
        <begin position="59"/>
        <end position="159"/>
    </location>
</feature>
<dbReference type="InterPro" id="IPR001117">
    <property type="entry name" value="Cu-oxidase_2nd"/>
</dbReference>
<dbReference type="Gene3D" id="2.60.40.420">
    <property type="entry name" value="Cupredoxins - blue copper proteins"/>
    <property type="match status" value="3"/>
</dbReference>
<evidence type="ECO:0000259" key="9">
    <source>
        <dbReference type="Pfam" id="PF07731"/>
    </source>
</evidence>
<evidence type="ECO:0000313" key="11">
    <source>
        <dbReference type="EMBL" id="AFV15785.1"/>
    </source>
</evidence>
<dbReference type="GO" id="GO:0005507">
    <property type="term" value="F:copper ion binding"/>
    <property type="evidence" value="ECO:0007669"/>
    <property type="project" value="InterPro"/>
</dbReference>
<keyword evidence="6" id="KW-0325">Glycoprotein</keyword>
<dbReference type="Pfam" id="PF00394">
    <property type="entry name" value="Cu-oxidase"/>
    <property type="match status" value="1"/>
</dbReference>
<keyword evidence="3 11" id="KW-0560">Oxidoreductase</keyword>
<accession>K9MFH9</accession>
<dbReference type="PROSITE" id="PS00079">
    <property type="entry name" value="MULTICOPPER_OXIDASE1"/>
    <property type="match status" value="1"/>
</dbReference>
<evidence type="ECO:0000256" key="5">
    <source>
        <dbReference type="ARBA" id="ARBA00023157"/>
    </source>
</evidence>
<dbReference type="Pfam" id="PF07731">
    <property type="entry name" value="Cu-oxidase_2"/>
    <property type="match status" value="1"/>
</dbReference>
<dbReference type="InterPro" id="IPR011706">
    <property type="entry name" value="Cu-oxidase_C"/>
</dbReference>
<comment type="similarity">
    <text evidence="1">Belongs to the multicopper oxidase family.</text>
</comment>
<evidence type="ECO:0000256" key="3">
    <source>
        <dbReference type="ARBA" id="ARBA00023002"/>
    </source>
</evidence>
<keyword evidence="4" id="KW-0186">Copper</keyword>
<evidence type="ECO:0000259" key="10">
    <source>
        <dbReference type="Pfam" id="PF07732"/>
    </source>
</evidence>
<gene>
    <name evidence="11" type="primary">Lcc1</name>
</gene>
<dbReference type="AlphaFoldDB" id="K9MFH9"/>
<dbReference type="InterPro" id="IPR011707">
    <property type="entry name" value="Cu-oxidase-like_N"/>
</dbReference>
<dbReference type="EMBL" id="JQ307223">
    <property type="protein sequence ID" value="AFV15785.1"/>
    <property type="molecule type" value="Genomic_DNA"/>
</dbReference>
<organism evidence="11">
    <name type="scientific">Leucoagaricus gongylophorus</name>
    <name type="common">Leaf-cutting ant fungus</name>
    <name type="synonym">Rozites gongylophorus</name>
    <dbReference type="NCBI Taxonomy" id="79220"/>
    <lineage>
        <taxon>Eukaryota</taxon>
        <taxon>Fungi</taxon>
        <taxon>Dikarya</taxon>
        <taxon>Basidiomycota</taxon>
        <taxon>Agaricomycotina</taxon>
        <taxon>Agaricomycetes</taxon>
        <taxon>Agaricomycetidae</taxon>
        <taxon>Agaricales</taxon>
        <taxon>Agaricineae</taxon>
        <taxon>Agaricaceae</taxon>
        <taxon>Leucoagaricus</taxon>
    </lineage>
</organism>
<evidence type="ECO:0000256" key="6">
    <source>
        <dbReference type="ARBA" id="ARBA00023180"/>
    </source>
</evidence>
<feature type="domain" description="Plastocyanin-like" evidence="9">
    <location>
        <begin position="374"/>
        <end position="493"/>
    </location>
</feature>
<dbReference type="Pfam" id="PF07732">
    <property type="entry name" value="Cu-oxidase_3"/>
    <property type="match status" value="1"/>
</dbReference>
<evidence type="ECO:0000256" key="7">
    <source>
        <dbReference type="SAM" id="SignalP"/>
    </source>
</evidence>
<dbReference type="PANTHER" id="PTHR11709">
    <property type="entry name" value="MULTI-COPPER OXIDASE"/>
    <property type="match status" value="1"/>
</dbReference>
<dbReference type="EC" id="1.10.3.2" evidence="11"/>
<evidence type="ECO:0000256" key="1">
    <source>
        <dbReference type="ARBA" id="ARBA00010609"/>
    </source>
</evidence>
<keyword evidence="2" id="KW-0479">Metal-binding</keyword>
<evidence type="ECO:0000259" key="8">
    <source>
        <dbReference type="Pfam" id="PF00394"/>
    </source>
</evidence>
<reference evidence="11" key="1">
    <citation type="journal article" date="2013" name="Proc. Natl. Acad. Sci. U.S.A.">
        <title>Laccase detoxification mediates the nutritional alliance between leaf-cutting ants and fungus-garden symbionts.</title>
        <authorList>
            <person name="De Fine Licht H.H."/>
            <person name="Schiott M."/>
            <person name="Rogowska-Wrzesinska A."/>
            <person name="Nygaard S."/>
            <person name="Roepstorff P."/>
            <person name="Boomsma J.J."/>
        </authorList>
    </citation>
    <scope>NUCLEOTIDE SEQUENCE</scope>
    <source>
        <strain evidence="11">Ae322</strain>
    </source>
</reference>
<keyword evidence="5" id="KW-1015">Disulfide bond</keyword>
<dbReference type="InterPro" id="IPR002355">
    <property type="entry name" value="Cu_oxidase_Cu_BS"/>
</dbReference>
<sequence>MKTALGLLGSLVSIALFVGHVQGVSIGPTSDMYIVNKDISPDGFNRSAVLAGETEDSASFPGPLVVGSKGSTFKLNVIDNLTDTTMLRSTSIHWHGMFQNGTAWADGTSGVTQCPISPGNSFLYQFTATGQAGTFWYHSHRSTQYCDGLRGALVIYDPDDVYLSEYSVDNETTVITLADWYHTPAPSAGAVPTADATLINGLGRYAGSTSSLAVIQVEQGVKYRFRLVSISCDPNYTFSIDNHTMTIIEVDGVNVEPVIADSIQIFAGQRYSFIFNANQSIDNYWIRAQPNVGTTGYDGGINSAILRYISASDEDPTTPEVSTTNLLDETSLVPLDNPGAPGGSGSADVSYNLAITFNGTAFAINDATYIEEVSLPVLLQILSGTTSAQDLLPEGSVYTLPRNSTVEISIPGGAVGSPHPFHLHGHTFDVVRSAGSSTYNYDNPVRRDVVSTGTTGDNVTIRFSTYNPGPWILHCHIDWHLDVGLAVVMAEAPAAIEELSVTDAWSDLCSIYEDQDSGT</sequence>
<dbReference type="InterPro" id="IPR045087">
    <property type="entry name" value="Cu-oxidase_fam"/>
</dbReference>
<dbReference type="GO" id="GO:0052716">
    <property type="term" value="F:hydroquinone:oxygen oxidoreductase activity"/>
    <property type="evidence" value="ECO:0007669"/>
    <property type="project" value="UniProtKB-EC"/>
</dbReference>
<dbReference type="InterPro" id="IPR033138">
    <property type="entry name" value="Cu_oxidase_CS"/>
</dbReference>
<protein>
    <submittedName>
        <fullName evidence="11">Laccase</fullName>
        <ecNumber evidence="11">1.10.3.2</ecNumber>
    </submittedName>
</protein>
<feature type="domain" description="Plastocyanin-like" evidence="8">
    <location>
        <begin position="171"/>
        <end position="310"/>
    </location>
</feature>
<dbReference type="SUPFAM" id="SSF49503">
    <property type="entry name" value="Cupredoxins"/>
    <property type="match status" value="3"/>
</dbReference>
<evidence type="ECO:0000256" key="2">
    <source>
        <dbReference type="ARBA" id="ARBA00022723"/>
    </source>
</evidence>
<proteinExistence type="inferred from homology"/>
<dbReference type="PANTHER" id="PTHR11709:SF511">
    <property type="entry name" value="LACCASE"/>
    <property type="match status" value="1"/>
</dbReference>
<dbReference type="CDD" id="cd13903">
    <property type="entry name" value="CuRO_3_Tv-LCC_like"/>
    <property type="match status" value="1"/>
</dbReference>